<organism evidence="7">
    <name type="scientific">uncultured Eubacteriales bacterium</name>
    <dbReference type="NCBI Taxonomy" id="172733"/>
    <lineage>
        <taxon>Bacteria</taxon>
        <taxon>Bacillati</taxon>
        <taxon>Bacillota</taxon>
        <taxon>Clostridia</taxon>
        <taxon>Eubacteriales</taxon>
        <taxon>environmental samples</taxon>
    </lineage>
</organism>
<accession>A0A212JGV1</accession>
<keyword evidence="3 5" id="KW-1133">Transmembrane helix</keyword>
<feature type="transmembrane region" description="Helical" evidence="5">
    <location>
        <begin position="66"/>
        <end position="87"/>
    </location>
</feature>
<evidence type="ECO:0000259" key="6">
    <source>
        <dbReference type="Pfam" id="PF13515"/>
    </source>
</evidence>
<keyword evidence="4 5" id="KW-0472">Membrane</keyword>
<evidence type="ECO:0000256" key="1">
    <source>
        <dbReference type="ARBA" id="ARBA00004141"/>
    </source>
</evidence>
<evidence type="ECO:0000256" key="4">
    <source>
        <dbReference type="ARBA" id="ARBA00023136"/>
    </source>
</evidence>
<evidence type="ECO:0000256" key="3">
    <source>
        <dbReference type="ARBA" id="ARBA00022989"/>
    </source>
</evidence>
<protein>
    <submittedName>
        <fullName evidence="7">Shikimate 5-dehydrogenase</fullName>
    </submittedName>
</protein>
<feature type="domain" description="Integral membrane bound transporter" evidence="6">
    <location>
        <begin position="38"/>
        <end position="160"/>
    </location>
</feature>
<proteinExistence type="predicted"/>
<dbReference type="AlphaFoldDB" id="A0A212JGV1"/>
<evidence type="ECO:0000256" key="2">
    <source>
        <dbReference type="ARBA" id="ARBA00022692"/>
    </source>
</evidence>
<dbReference type="EMBL" id="FLUN01000001">
    <property type="protein sequence ID" value="SBV98650.1"/>
    <property type="molecule type" value="Genomic_DNA"/>
</dbReference>
<keyword evidence="2 5" id="KW-0812">Transmembrane</keyword>
<name>A0A212JGV1_9FIRM</name>
<evidence type="ECO:0000256" key="5">
    <source>
        <dbReference type="SAM" id="Phobius"/>
    </source>
</evidence>
<gene>
    <name evidence="7" type="ORF">KL86CLO1_11069</name>
</gene>
<feature type="transmembrane region" description="Helical" evidence="5">
    <location>
        <begin position="93"/>
        <end position="111"/>
    </location>
</feature>
<comment type="subcellular location">
    <subcellularLocation>
        <location evidence="1">Membrane</location>
        <topology evidence="1">Multi-pass membrane protein</topology>
    </subcellularLocation>
</comment>
<dbReference type="GO" id="GO:0016020">
    <property type="term" value="C:membrane"/>
    <property type="evidence" value="ECO:0007669"/>
    <property type="project" value="UniProtKB-SubCell"/>
</dbReference>
<sequence>MELPKVGMRTVKTAVAVFACFLVFLPFWSYVPSGPEDLLQQVYPINACIAAIICMQSSVEESVSQGLFRVIGTVLGGVVGLVCLLLSNFIGKPVMTGVLLGLGTVVTLWVCNLIKRPEACAMGCVVLCSILLTYDGTNGYFYILLRVLENLVGIFVAVAVNRLLPNHHKGEGQQGGNAPSA</sequence>
<feature type="transmembrane region" description="Helical" evidence="5">
    <location>
        <begin position="12"/>
        <end position="30"/>
    </location>
</feature>
<dbReference type="InterPro" id="IPR049453">
    <property type="entry name" value="Memb_transporter_dom"/>
</dbReference>
<feature type="transmembrane region" description="Helical" evidence="5">
    <location>
        <begin position="118"/>
        <end position="134"/>
    </location>
</feature>
<evidence type="ECO:0000313" key="7">
    <source>
        <dbReference type="EMBL" id="SBV98650.1"/>
    </source>
</evidence>
<feature type="transmembrane region" description="Helical" evidence="5">
    <location>
        <begin position="42"/>
        <end position="59"/>
    </location>
</feature>
<dbReference type="Pfam" id="PF13515">
    <property type="entry name" value="FUSC_2"/>
    <property type="match status" value="1"/>
</dbReference>
<reference evidence="7" key="1">
    <citation type="submission" date="2016-04" db="EMBL/GenBank/DDBJ databases">
        <authorList>
            <person name="Evans L.H."/>
            <person name="Alamgir A."/>
            <person name="Owens N."/>
            <person name="Weber N.D."/>
            <person name="Virtaneva K."/>
            <person name="Barbian K."/>
            <person name="Babar A."/>
            <person name="Rosenke K."/>
        </authorList>
    </citation>
    <scope>NUCLEOTIDE SEQUENCE</scope>
    <source>
        <strain evidence="7">86</strain>
    </source>
</reference>